<gene>
    <name evidence="1" type="ORF">PF010_g32622</name>
</gene>
<dbReference type="Proteomes" id="UP000488956">
    <property type="component" value="Unassembled WGS sequence"/>
</dbReference>
<accession>A0A6G0JEG3</accession>
<reference evidence="1 2" key="1">
    <citation type="submission" date="2018-09" db="EMBL/GenBank/DDBJ databases">
        <title>Genomic investigation of the strawberry pathogen Phytophthora fragariae indicates pathogenicity is determined by transcriptional variation in three key races.</title>
        <authorList>
            <person name="Adams T.M."/>
            <person name="Armitage A.D."/>
            <person name="Sobczyk M.K."/>
            <person name="Bates H.J."/>
            <person name="Dunwell J.M."/>
            <person name="Nellist C.F."/>
            <person name="Harrison R.J."/>
        </authorList>
    </citation>
    <scope>NUCLEOTIDE SEQUENCE [LARGE SCALE GENOMIC DNA]</scope>
    <source>
        <strain evidence="1 2">ONT-3</strain>
    </source>
</reference>
<dbReference type="AlphaFoldDB" id="A0A6G0JEG3"/>
<name>A0A6G0JEG3_9STRA</name>
<dbReference type="EMBL" id="QXFX01009893">
    <property type="protein sequence ID" value="KAE9054237.1"/>
    <property type="molecule type" value="Genomic_DNA"/>
</dbReference>
<evidence type="ECO:0000313" key="1">
    <source>
        <dbReference type="EMBL" id="KAE9054237.1"/>
    </source>
</evidence>
<organism evidence="1 2">
    <name type="scientific">Phytophthora fragariae</name>
    <dbReference type="NCBI Taxonomy" id="53985"/>
    <lineage>
        <taxon>Eukaryota</taxon>
        <taxon>Sar</taxon>
        <taxon>Stramenopiles</taxon>
        <taxon>Oomycota</taxon>
        <taxon>Peronosporomycetes</taxon>
        <taxon>Peronosporales</taxon>
        <taxon>Peronosporaceae</taxon>
        <taxon>Phytophthora</taxon>
    </lineage>
</organism>
<comment type="caution">
    <text evidence="1">The sequence shown here is derived from an EMBL/GenBank/DDBJ whole genome shotgun (WGS) entry which is preliminary data.</text>
</comment>
<proteinExistence type="predicted"/>
<sequence length="35" mass="3855">MVRMTFAAFEFMQQSFDRQGQDAIAAGTAVALMDV</sequence>
<evidence type="ECO:0000313" key="2">
    <source>
        <dbReference type="Proteomes" id="UP000488956"/>
    </source>
</evidence>
<protein>
    <submittedName>
        <fullName evidence="1">Uncharacterized protein</fullName>
    </submittedName>
</protein>